<feature type="transmembrane region" description="Helical" evidence="1">
    <location>
        <begin position="117"/>
        <end position="134"/>
    </location>
</feature>
<gene>
    <name evidence="2" type="ORF">SAMN02927937_02801</name>
</gene>
<protein>
    <recommendedName>
        <fullName evidence="4">DUF2975 domain-containing protein</fullName>
    </recommendedName>
</protein>
<evidence type="ECO:0000313" key="3">
    <source>
        <dbReference type="Proteomes" id="UP000199634"/>
    </source>
</evidence>
<feature type="transmembrane region" description="Helical" evidence="1">
    <location>
        <begin position="32"/>
        <end position="57"/>
    </location>
</feature>
<keyword evidence="1" id="KW-1133">Transmembrane helix</keyword>
<evidence type="ECO:0000256" key="1">
    <source>
        <dbReference type="SAM" id="Phobius"/>
    </source>
</evidence>
<keyword evidence="1" id="KW-0472">Membrane</keyword>
<proteinExistence type="predicted"/>
<dbReference type="STRING" id="1159016.SAMN02927937_02801"/>
<keyword evidence="1" id="KW-0812">Transmembrane</keyword>
<accession>A0A1H6MKS2</accession>
<sequence length="155" mass="18323">MCFDLLNQLELRVPSYRLFGTFYKTSESSLPIYISTILYFTTYTLIILSLLSFYSIIEEFKEQHFFSDKVIYCFKRMGWLLCISFSIKLIIMGSIKYQDDLFVKTFTMGVNNPFEMPIIILIFGLFFLSLSKAFQIAKIQKEENTELRQENELTI</sequence>
<keyword evidence="3" id="KW-1185">Reference proteome</keyword>
<dbReference type="AlphaFoldDB" id="A0A1H6MKS2"/>
<evidence type="ECO:0000313" key="2">
    <source>
        <dbReference type="EMBL" id="SEI02335.1"/>
    </source>
</evidence>
<name>A0A1H6MKS2_9FLAO</name>
<dbReference type="Proteomes" id="UP000199634">
    <property type="component" value="Unassembled WGS sequence"/>
</dbReference>
<organism evidence="2 3">
    <name type="scientific">Paenimyroides marinum</name>
    <dbReference type="NCBI Taxonomy" id="1159016"/>
    <lineage>
        <taxon>Bacteria</taxon>
        <taxon>Pseudomonadati</taxon>
        <taxon>Bacteroidota</taxon>
        <taxon>Flavobacteriia</taxon>
        <taxon>Flavobacteriales</taxon>
        <taxon>Flavobacteriaceae</taxon>
        <taxon>Paenimyroides</taxon>
    </lineage>
</organism>
<evidence type="ECO:0008006" key="4">
    <source>
        <dbReference type="Google" id="ProtNLM"/>
    </source>
</evidence>
<reference evidence="2 3" key="1">
    <citation type="submission" date="2016-10" db="EMBL/GenBank/DDBJ databases">
        <authorList>
            <person name="de Groot N.N."/>
        </authorList>
    </citation>
    <scope>NUCLEOTIDE SEQUENCE [LARGE SCALE GENOMIC DNA]</scope>
    <source>
        <strain evidence="2 3">CGMCC 1.10825</strain>
    </source>
</reference>
<feature type="transmembrane region" description="Helical" evidence="1">
    <location>
        <begin position="78"/>
        <end position="97"/>
    </location>
</feature>
<dbReference type="EMBL" id="FNXE01000065">
    <property type="protein sequence ID" value="SEI02335.1"/>
    <property type="molecule type" value="Genomic_DNA"/>
</dbReference>